<feature type="region of interest" description="Disordered" evidence="2">
    <location>
        <begin position="72"/>
        <end position="168"/>
    </location>
</feature>
<dbReference type="InterPro" id="IPR019340">
    <property type="entry name" value="Histone_AcTrfase_su3"/>
</dbReference>
<comment type="caution">
    <text evidence="3">The sequence shown here is derived from an EMBL/GenBank/DDBJ whole genome shotgun (WGS) entry which is preliminary data.</text>
</comment>
<keyword evidence="1" id="KW-0175">Coiled coil</keyword>
<feature type="compositionally biased region" description="Basic residues" evidence="2">
    <location>
        <begin position="1196"/>
        <end position="1205"/>
    </location>
</feature>
<feature type="region of interest" description="Disordered" evidence="2">
    <location>
        <begin position="425"/>
        <end position="512"/>
    </location>
</feature>
<feature type="region of interest" description="Disordered" evidence="2">
    <location>
        <begin position="328"/>
        <end position="363"/>
    </location>
</feature>
<feature type="coiled-coil region" evidence="1">
    <location>
        <begin position="1020"/>
        <end position="1047"/>
    </location>
</feature>
<feature type="region of interest" description="Disordered" evidence="2">
    <location>
        <begin position="1165"/>
        <end position="1309"/>
    </location>
</feature>
<dbReference type="EMBL" id="BFEA01000149">
    <property type="protein sequence ID" value="GBG71563.1"/>
    <property type="molecule type" value="Genomic_DNA"/>
</dbReference>
<protein>
    <submittedName>
        <fullName evidence="3">Uncharacterized protein</fullName>
    </submittedName>
</protein>
<dbReference type="Proteomes" id="UP000265515">
    <property type="component" value="Unassembled WGS sequence"/>
</dbReference>
<feature type="compositionally biased region" description="Basic and acidic residues" evidence="2">
    <location>
        <begin position="1170"/>
        <end position="1183"/>
    </location>
</feature>
<feature type="compositionally biased region" description="Polar residues" evidence="2">
    <location>
        <begin position="1260"/>
        <end position="1272"/>
    </location>
</feature>
<dbReference type="Pfam" id="PF10198">
    <property type="entry name" value="Ada3"/>
    <property type="match status" value="1"/>
</dbReference>
<organism evidence="3 4">
    <name type="scientific">Chara braunii</name>
    <name type="common">Braun's stonewort</name>
    <dbReference type="NCBI Taxonomy" id="69332"/>
    <lineage>
        <taxon>Eukaryota</taxon>
        <taxon>Viridiplantae</taxon>
        <taxon>Streptophyta</taxon>
        <taxon>Charophyceae</taxon>
        <taxon>Charales</taxon>
        <taxon>Characeae</taxon>
        <taxon>Chara</taxon>
    </lineage>
</organism>
<feature type="region of interest" description="Disordered" evidence="2">
    <location>
        <begin position="281"/>
        <end position="309"/>
    </location>
</feature>
<feature type="compositionally biased region" description="Basic and acidic residues" evidence="2">
    <location>
        <begin position="474"/>
        <end position="484"/>
    </location>
</feature>
<feature type="compositionally biased region" description="Basic and acidic residues" evidence="2">
    <location>
        <begin position="72"/>
        <end position="84"/>
    </location>
</feature>
<evidence type="ECO:0000313" key="4">
    <source>
        <dbReference type="Proteomes" id="UP000265515"/>
    </source>
</evidence>
<feature type="region of interest" description="Disordered" evidence="2">
    <location>
        <begin position="1054"/>
        <end position="1099"/>
    </location>
</feature>
<proteinExistence type="predicted"/>
<reference evidence="3 4" key="1">
    <citation type="journal article" date="2018" name="Cell">
        <title>The Chara Genome: Secondary Complexity and Implications for Plant Terrestrialization.</title>
        <authorList>
            <person name="Nishiyama T."/>
            <person name="Sakayama H."/>
            <person name="Vries J.D."/>
            <person name="Buschmann H."/>
            <person name="Saint-Marcoux D."/>
            <person name="Ullrich K.K."/>
            <person name="Haas F.B."/>
            <person name="Vanderstraeten L."/>
            <person name="Becker D."/>
            <person name="Lang D."/>
            <person name="Vosolsobe S."/>
            <person name="Rombauts S."/>
            <person name="Wilhelmsson P.K.I."/>
            <person name="Janitza P."/>
            <person name="Kern R."/>
            <person name="Heyl A."/>
            <person name="Rumpler F."/>
            <person name="Villalobos L.I.A.C."/>
            <person name="Clay J.M."/>
            <person name="Skokan R."/>
            <person name="Toyoda A."/>
            <person name="Suzuki Y."/>
            <person name="Kagoshima H."/>
            <person name="Schijlen E."/>
            <person name="Tajeshwar N."/>
            <person name="Catarino B."/>
            <person name="Hetherington A.J."/>
            <person name="Saltykova A."/>
            <person name="Bonnot C."/>
            <person name="Breuninger H."/>
            <person name="Symeonidi A."/>
            <person name="Radhakrishnan G.V."/>
            <person name="Van Nieuwerburgh F."/>
            <person name="Deforce D."/>
            <person name="Chang C."/>
            <person name="Karol K.G."/>
            <person name="Hedrich R."/>
            <person name="Ulvskov P."/>
            <person name="Glockner G."/>
            <person name="Delwiche C.F."/>
            <person name="Petrasek J."/>
            <person name="Van de Peer Y."/>
            <person name="Friml J."/>
            <person name="Beilby M."/>
            <person name="Dolan L."/>
            <person name="Kohara Y."/>
            <person name="Sugano S."/>
            <person name="Fujiyama A."/>
            <person name="Delaux P.-M."/>
            <person name="Quint M."/>
            <person name="TheiBen G."/>
            <person name="Hagemann M."/>
            <person name="Harholt J."/>
            <person name="Dunand C."/>
            <person name="Zachgo S."/>
            <person name="Langdale J."/>
            <person name="Maumus F."/>
            <person name="Straeten D.V.D."/>
            <person name="Gould S.B."/>
            <person name="Rensing S.A."/>
        </authorList>
    </citation>
    <scope>NUCLEOTIDE SEQUENCE [LARGE SCALE GENOMIC DNA]</scope>
    <source>
        <strain evidence="3 4">S276</strain>
    </source>
</reference>
<evidence type="ECO:0000256" key="1">
    <source>
        <dbReference type="SAM" id="Coils"/>
    </source>
</evidence>
<dbReference type="OrthoDB" id="1915143at2759"/>
<feature type="region of interest" description="Disordered" evidence="2">
    <location>
        <begin position="742"/>
        <end position="762"/>
    </location>
</feature>
<dbReference type="Gramene" id="GBG71563">
    <property type="protein sequence ID" value="GBG71563"/>
    <property type="gene ID" value="CBR_g8979"/>
</dbReference>
<feature type="region of interest" description="Disordered" evidence="2">
    <location>
        <begin position="776"/>
        <end position="825"/>
    </location>
</feature>
<dbReference type="PANTHER" id="PTHR31115:SF3">
    <property type="entry name" value="EXPRESSED PROTEIN"/>
    <property type="match status" value="1"/>
</dbReference>
<keyword evidence="4" id="KW-1185">Reference proteome</keyword>
<feature type="compositionally biased region" description="Basic and acidic residues" evidence="2">
    <location>
        <begin position="1064"/>
        <end position="1081"/>
    </location>
</feature>
<evidence type="ECO:0000313" key="3">
    <source>
        <dbReference type="EMBL" id="GBG71563.1"/>
    </source>
</evidence>
<feature type="region of interest" description="Disordered" evidence="2">
    <location>
        <begin position="201"/>
        <end position="223"/>
    </location>
</feature>
<dbReference type="STRING" id="69332.A0A388KNP3"/>
<gene>
    <name evidence="3" type="ORF">CBR_g8979</name>
</gene>
<accession>A0A388KNP3</accession>
<sequence length="1375" mass="145200">MHVVNAAPTTVSSSAINGSKMAMSVLTTVEGECVDGRLPVAKLRKENEENIPVAGPIKRQRSMMILDSKEVRPDKGETQRKDTRGAFGTAPQGGGMPLREAGRLGVPSSQSSSKVKGTRGPRVSLHTEGVAERVVSSTGTPSSGGGLTALSKGEVRDRPAAIPPIPTANTLTKGALKRKRLFLEQQVSRTPAHTGSVMVHASGKLDRPPPPAPAAGMEQSNEGSVPVVKDRAHGGGALESGIIREEANGGAVPSNGPWNGVEMEAHLKKTRRVYLPPNVEMRTTGVGTDSEDTRVTDAVPRRGSRQEEDKGIQVGGTFGLVLRKAAVPDGGGNTTSQASQTSLPSYRSAGTLSGGSGAAEPMHRTDTLGGILGLMRKGSRSIKGEGSAKLHDKEGILVDTQKENGGKQVRRGGLGEVAVGLKKRENRDREIRGKGPLQERGGGKRNLVQQEEPVQTGHAPHPQQMEQLPQPMHPKRDNEKRAADTCKQARTARASSETTHRSSSAERGMPLARRGVENRYAETQEASPNLLSQLLDTWSTEGLDDWREALKTVPDSSYSPSSNGFWKQVEPYFSFVSGKDFTFFQQEAAGASCGGWGSSCAVLGTSGVEAEGGSSPLAIAAGCGGSASKPKGETVQGATDRSLRHAEGDPAVAGNGGDRKVDMGLPLQGQADDGVADEALSGESNSTVVDTDRGMRDWPLSQRLLACLIEPESGESVVGGTSGHCLGLQSHLSRTWTDAGATSTHREVIRSNSSKGSRPVSQLASDCLDRVGTGGVNGARHVGSQGAGSVRNGSGWKTDESVSPSRGGGADAPRVRDGSIAGPSVKDEMAWSGGELSAVPERVGNNSWRKTTWPSSSAAVVKAEDGQDDVKGVFEDASICGSQSEGRKGVDGLNQARDDCEERLKAELRSIGLFVDEEVHQQASGEVDETLRILRMELSEQAQINRERLNALSSAVLRKKPEDERRKEAVFLQNVFMKAFEACLGARGSSNRTVAVGARGSGPGTVGGKGARKGDPWVFIKQVITKLKELEKRKDCVETKAAAAVKECSPLRLTTLPRSSSRKSPKEEQEQRAASMEDKENSGVLRRGNDAEATTSSRRGAGAAAAAAAAAIVGSSCKEDISHGIKQGGIESGPPAVSRGVPEIVVRARTVKDESPGLKEVQHVKTAKARKMERVGAGKDRGESLNLNDSSSKRNNQMRHNKTVKLRVPGGGGVAAVRSQGRTSWKSKEENVNLETVSDEKPFVEQSRTGGRDRDECRVGSQSIAATGSSGTRKTDSERCGKQSGKGKVQKEIVSPPGVPESECRESDVSADLSQVQIPTEEDFGASLLLPGGETEQDGWLGILDDDFGTQASEAPFVFGLDIPMDDLSDLGLMV</sequence>
<name>A0A388KNP3_CHABU</name>
<feature type="region of interest" description="Disordered" evidence="2">
    <location>
        <begin position="625"/>
        <end position="671"/>
    </location>
</feature>
<dbReference type="PANTHER" id="PTHR31115">
    <property type="entry name" value="OS05G0107300 PROTEIN"/>
    <property type="match status" value="1"/>
</dbReference>
<evidence type="ECO:0000256" key="2">
    <source>
        <dbReference type="SAM" id="MobiDB-lite"/>
    </source>
</evidence>
<feature type="compositionally biased region" description="Polar residues" evidence="2">
    <location>
        <begin position="334"/>
        <end position="345"/>
    </location>
</feature>
<feature type="compositionally biased region" description="Polar residues" evidence="2">
    <location>
        <begin position="1185"/>
        <end position="1195"/>
    </location>
</feature>
<feature type="compositionally biased region" description="Polar residues" evidence="2">
    <location>
        <begin position="750"/>
        <end position="762"/>
    </location>
</feature>